<evidence type="ECO:0000313" key="5">
    <source>
        <dbReference type="Proteomes" id="UP001305746"/>
    </source>
</evidence>
<evidence type="ECO:0000256" key="1">
    <source>
        <dbReference type="ARBA" id="ARBA00007592"/>
    </source>
</evidence>
<dbReference type="SUPFAM" id="SSF51569">
    <property type="entry name" value="Aldolase"/>
    <property type="match status" value="1"/>
</dbReference>
<dbReference type="CDD" id="cd00408">
    <property type="entry name" value="DHDPS-like"/>
    <property type="match status" value="1"/>
</dbReference>
<dbReference type="Gene3D" id="3.20.20.70">
    <property type="entry name" value="Aldolase class I"/>
    <property type="match status" value="1"/>
</dbReference>
<dbReference type="PANTHER" id="PTHR12128">
    <property type="entry name" value="DIHYDRODIPICOLINATE SYNTHASE"/>
    <property type="match status" value="1"/>
</dbReference>
<protein>
    <submittedName>
        <fullName evidence="4">Dihydrodipicolinate synthase family protein</fullName>
    </submittedName>
</protein>
<dbReference type="SMART" id="SM01130">
    <property type="entry name" value="DHDPS"/>
    <property type="match status" value="1"/>
</dbReference>
<comment type="similarity">
    <text evidence="1 3">Belongs to the DapA family.</text>
</comment>
<organism evidence="4 5">
    <name type="scientific">Marinobacter qingdaonensis</name>
    <dbReference type="NCBI Taxonomy" id="3108486"/>
    <lineage>
        <taxon>Bacteria</taxon>
        <taxon>Pseudomonadati</taxon>
        <taxon>Pseudomonadota</taxon>
        <taxon>Gammaproteobacteria</taxon>
        <taxon>Pseudomonadales</taxon>
        <taxon>Marinobacteraceae</taxon>
        <taxon>Marinobacter</taxon>
    </lineage>
</organism>
<dbReference type="RefSeq" id="WP_322853618.1">
    <property type="nucleotide sequence ID" value="NZ_JAYDCJ010000001.1"/>
</dbReference>
<accession>A0ABU5NTD6</accession>
<proteinExistence type="inferred from homology"/>
<reference evidence="4 5" key="1">
    <citation type="submission" date="2023-12" db="EMBL/GenBank/DDBJ databases">
        <title>Marinobacter qingdaonensis sp. nov., isolated from the intertidal sediment of Qingdao, PR China.</title>
        <authorList>
            <person name="Li Y."/>
        </authorList>
    </citation>
    <scope>NUCLEOTIDE SEQUENCE [LARGE SCALE GENOMIC DNA]</scope>
    <source>
        <strain evidence="4 5">ASW11-75</strain>
    </source>
</reference>
<evidence type="ECO:0000256" key="3">
    <source>
        <dbReference type="PIRNR" id="PIRNR001365"/>
    </source>
</evidence>
<dbReference type="PIRSF" id="PIRSF001365">
    <property type="entry name" value="DHDPS"/>
    <property type="match status" value="1"/>
</dbReference>
<dbReference type="InterPro" id="IPR013785">
    <property type="entry name" value="Aldolase_TIM"/>
</dbReference>
<dbReference type="Pfam" id="PF00701">
    <property type="entry name" value="DHDPS"/>
    <property type="match status" value="1"/>
</dbReference>
<sequence>MQFEGICTPVITPFKEDASIDFEAYSAQVRYLVESGVHGLMIGGTTGEYYVESHQERVELLKIARDIGAGNAQIVFGTGSIDPTASLKLAEDGAKHGADALLVATPPYSLPTQHELAQHAKSIDAVADLPIMLYNYPDRMGINMEKEFFDELSESKNICGIKESSGDINRLHMLMQDYPGIQVACGMDDQALEFFAWGAKSWVCAGSNFLPEEHLALYRACVLENDFAKGRRIMAAMMPLMHVLEQGGKFIQSVKHGVTLGGRNAGQVRKPLLGLSEDEKQAMSGVVAELKETVARIQHESASAVREG</sequence>
<name>A0ABU5NTD6_9GAMM</name>
<dbReference type="EMBL" id="JAYDCJ010000001">
    <property type="protein sequence ID" value="MEA1079073.1"/>
    <property type="molecule type" value="Genomic_DNA"/>
</dbReference>
<dbReference type="PANTHER" id="PTHR12128:SF66">
    <property type="entry name" value="4-HYDROXY-2-OXOGLUTARATE ALDOLASE, MITOCHONDRIAL"/>
    <property type="match status" value="1"/>
</dbReference>
<gene>
    <name evidence="4" type="ORF">U5822_00225</name>
</gene>
<dbReference type="Proteomes" id="UP001305746">
    <property type="component" value="Unassembled WGS sequence"/>
</dbReference>
<dbReference type="PRINTS" id="PR00146">
    <property type="entry name" value="DHPICSNTHASE"/>
</dbReference>
<evidence type="ECO:0000256" key="2">
    <source>
        <dbReference type="ARBA" id="ARBA00023239"/>
    </source>
</evidence>
<evidence type="ECO:0000313" key="4">
    <source>
        <dbReference type="EMBL" id="MEA1079073.1"/>
    </source>
</evidence>
<comment type="caution">
    <text evidence="4">The sequence shown here is derived from an EMBL/GenBank/DDBJ whole genome shotgun (WGS) entry which is preliminary data.</text>
</comment>
<dbReference type="InterPro" id="IPR002220">
    <property type="entry name" value="DapA-like"/>
</dbReference>
<keyword evidence="2 3" id="KW-0456">Lyase</keyword>
<keyword evidence="5" id="KW-1185">Reference proteome</keyword>